<dbReference type="Proteomes" id="UP000285636">
    <property type="component" value="Unassembled WGS sequence"/>
</dbReference>
<feature type="domain" description="HTH cro/C1-type" evidence="1">
    <location>
        <begin position="50"/>
        <end position="94"/>
    </location>
</feature>
<dbReference type="AlphaFoldDB" id="A0A423IG32"/>
<dbReference type="SUPFAM" id="SSF47413">
    <property type="entry name" value="lambda repressor-like DNA-binding domains"/>
    <property type="match status" value="1"/>
</dbReference>
<organism evidence="2 3">
    <name type="scientific">Pseudomonas brassicacearum</name>
    <dbReference type="NCBI Taxonomy" id="930166"/>
    <lineage>
        <taxon>Bacteria</taxon>
        <taxon>Pseudomonadati</taxon>
        <taxon>Pseudomonadota</taxon>
        <taxon>Gammaproteobacteria</taxon>
        <taxon>Pseudomonadales</taxon>
        <taxon>Pseudomonadaceae</taxon>
        <taxon>Pseudomonas</taxon>
    </lineage>
</organism>
<dbReference type="InterPro" id="IPR001387">
    <property type="entry name" value="Cro/C1-type_HTH"/>
</dbReference>
<dbReference type="Pfam" id="PF21716">
    <property type="entry name" value="dnstrm_HI1420"/>
    <property type="match status" value="1"/>
</dbReference>
<dbReference type="RefSeq" id="WP_123431779.1">
    <property type="nucleotide sequence ID" value="NZ_MOBK01000001.1"/>
</dbReference>
<dbReference type="Gene3D" id="1.10.260.40">
    <property type="entry name" value="lambda repressor-like DNA-binding domains"/>
    <property type="match status" value="1"/>
</dbReference>
<dbReference type="EMBL" id="MOBK01000001">
    <property type="protein sequence ID" value="RON24386.1"/>
    <property type="molecule type" value="Genomic_DNA"/>
</dbReference>
<dbReference type="PANTHER" id="PTHR40275:SF1">
    <property type="entry name" value="SSL7038 PROTEIN"/>
    <property type="match status" value="1"/>
</dbReference>
<comment type="caution">
    <text evidence="2">The sequence shown here is derived from an EMBL/GenBank/DDBJ whole genome shotgun (WGS) entry which is preliminary data.</text>
</comment>
<sequence>MHYPRLVESDSRISDKDFAALLESGLIANDPSVLVAALGTIARDRGMSRLARETGISRATLYRAFSKDGDPNLSIVLKVATALGIKVKITVATIPRNGHGSGM</sequence>
<dbReference type="PROSITE" id="PS50943">
    <property type="entry name" value="HTH_CROC1"/>
    <property type="match status" value="1"/>
</dbReference>
<dbReference type="InterPro" id="IPR014057">
    <property type="entry name" value="HI1420"/>
</dbReference>
<accession>A0A423IG32</accession>
<dbReference type="PANTHER" id="PTHR40275">
    <property type="entry name" value="SSL7038 PROTEIN"/>
    <property type="match status" value="1"/>
</dbReference>
<evidence type="ECO:0000259" key="1">
    <source>
        <dbReference type="PROSITE" id="PS50943"/>
    </source>
</evidence>
<evidence type="ECO:0000313" key="3">
    <source>
        <dbReference type="Proteomes" id="UP000285636"/>
    </source>
</evidence>
<proteinExistence type="predicted"/>
<dbReference type="GO" id="GO:0003677">
    <property type="term" value="F:DNA binding"/>
    <property type="evidence" value="ECO:0007669"/>
    <property type="project" value="InterPro"/>
</dbReference>
<gene>
    <name evidence="2" type="ORF">BK660_01570</name>
</gene>
<evidence type="ECO:0000313" key="2">
    <source>
        <dbReference type="EMBL" id="RON24386.1"/>
    </source>
</evidence>
<reference evidence="2 3" key="1">
    <citation type="submission" date="2016-10" db="EMBL/GenBank/DDBJ databases">
        <title>Comparative genome analysis of multiple Pseudomonas spp. focuses on biocontrol and plant growth promoting traits.</title>
        <authorList>
            <person name="Tao X.-Y."/>
            <person name="Taylor C.G."/>
        </authorList>
    </citation>
    <scope>NUCLEOTIDE SEQUENCE [LARGE SCALE GENOMIC DNA]</scope>
    <source>
        <strain evidence="2 3">38D7</strain>
    </source>
</reference>
<dbReference type="CDD" id="cd00093">
    <property type="entry name" value="HTH_XRE"/>
    <property type="match status" value="1"/>
</dbReference>
<dbReference type="NCBIfam" id="TIGR02684">
    <property type="entry name" value="dnstrm_HI1420"/>
    <property type="match status" value="1"/>
</dbReference>
<protein>
    <submittedName>
        <fullName evidence="2">Putative addiction module antidote protein</fullName>
    </submittedName>
</protein>
<name>A0A423IG32_9PSED</name>
<dbReference type="InterPro" id="IPR010982">
    <property type="entry name" value="Lambda_DNA-bd_dom_sf"/>
</dbReference>